<proteinExistence type="predicted"/>
<dbReference type="Proteomes" id="UP000094236">
    <property type="component" value="Unassembled WGS sequence"/>
</dbReference>
<evidence type="ECO:0000259" key="1">
    <source>
        <dbReference type="Pfam" id="PF25767"/>
    </source>
</evidence>
<keyword evidence="3" id="KW-1185">Reference proteome</keyword>
<dbReference type="InterPro" id="IPR058033">
    <property type="entry name" value="ARM_TBCD_2nd"/>
</dbReference>
<gene>
    <name evidence="2" type="ORF">PACTADRAFT_50150</name>
</gene>
<dbReference type="Gene3D" id="1.25.10.10">
    <property type="entry name" value="Leucine-rich Repeat Variant"/>
    <property type="match status" value="1"/>
</dbReference>
<dbReference type="GO" id="GO:0048487">
    <property type="term" value="F:beta-tubulin binding"/>
    <property type="evidence" value="ECO:0007669"/>
    <property type="project" value="InterPro"/>
</dbReference>
<dbReference type="GO" id="GO:0007023">
    <property type="term" value="P:post-chaperonin tubulin folding pathway"/>
    <property type="evidence" value="ECO:0007669"/>
    <property type="project" value="InterPro"/>
</dbReference>
<feature type="domain" description="Tubulin-folding cofactor D ARM repeats" evidence="1">
    <location>
        <begin position="278"/>
        <end position="467"/>
    </location>
</feature>
<dbReference type="InterPro" id="IPR011989">
    <property type="entry name" value="ARM-like"/>
</dbReference>
<reference evidence="3" key="1">
    <citation type="submission" date="2016-05" db="EMBL/GenBank/DDBJ databases">
        <title>Comparative genomics of biotechnologically important yeasts.</title>
        <authorList>
            <consortium name="DOE Joint Genome Institute"/>
            <person name="Riley R."/>
            <person name="Haridas S."/>
            <person name="Wolfe K.H."/>
            <person name="Lopes M.R."/>
            <person name="Hittinger C.T."/>
            <person name="Goker M."/>
            <person name="Salamov A."/>
            <person name="Wisecaver J."/>
            <person name="Long T.M."/>
            <person name="Aerts A.L."/>
            <person name="Barry K."/>
            <person name="Choi C."/>
            <person name="Clum A."/>
            <person name="Coughlan A.Y."/>
            <person name="Deshpande S."/>
            <person name="Douglass A.P."/>
            <person name="Hanson S.J."/>
            <person name="Klenk H.-P."/>
            <person name="Labutti K."/>
            <person name="Lapidus A."/>
            <person name="Lindquist E."/>
            <person name="Lipzen A."/>
            <person name="Meier-Kolthoff J.P."/>
            <person name="Ohm R.A."/>
            <person name="Otillar R.P."/>
            <person name="Pangilinan J."/>
            <person name="Peng Y."/>
            <person name="Rokas A."/>
            <person name="Rosa C.A."/>
            <person name="Scheuner C."/>
            <person name="Sibirny A.A."/>
            <person name="Slot J.C."/>
            <person name="Stielow J.B."/>
            <person name="Sun H."/>
            <person name="Kurtzman C.P."/>
            <person name="Blackwell M."/>
            <person name="Grigoriev I.V."/>
            <person name="Jeffries T.W."/>
        </authorList>
    </citation>
    <scope>NUCLEOTIDE SEQUENCE [LARGE SCALE GENOMIC DNA]</scope>
    <source>
        <strain evidence="3">NRRL Y-2460</strain>
    </source>
</reference>
<accession>A0A1E4TUU5</accession>
<sequence length="1120" mass="131147">MEADEISIIKVKDVLLNNIRKDLTAILTNCDDSILLKELIKNIEQFEPSPQLLDGDLRKFIEQLTERYTEILVHDEKQDKLIQIIGEIFYAFTKIRGTKTISNCLSSDIYTITPIIGRLNEKETTWQERFLLILWLSVLILSPWKLSMVSYDKDIPTEVYKISLNYLKYSGKERDAASLLMARFLARSDNTQFLNNFYEEELDLSSLDLFNQIGLLMTLNNLLKIARLSDLKIFLPQHYNLIHGQLENPNENNNEVLKLIVKGLGKICNSFILLHELERTEEIINSLVSLIDSSDTNIRYCVAKQLSKITKNLPKEFQNDIFMLLYEELEIEDLIFEDEQKINKINLNLQIDSELINIDKYHGILLTLSEFLRLKIIPENQIPIIISILHKTLFIEQHRLTHSIGSNVRDASCYISWSMVRKYNRRNKYYMQLFKDLLLVCCYDKELMIRRASCAVIQELIGRYGDFIYENFQMKINKNEFKLKIIEMLDFTVLGHLNKSFQASVTISQEISTDFKGIFTDALLVKIYSRDYQIRKIASETLRELLINQNVDEIIDDLLKSNKTKLKIGFFYALSEILPLSLNNDKYYNQILEIVSNQTFNFHKDSWYKGEEYIYIVSVMLETFPNFQLTEDIYNTIFNIIRLNNPAIIDKFILFIKNLKKEFITESFLEKLVYYIKAGNNLASSLSVGHLKELSLSNLEMFLSIVEDYKQVDCDVRSNLIDSLSVYFRNHRDNNMTFNVEILIRLVNQLDDYTVTNQGDVGSKVRMSTIRFISNNIETISINENLKKFVILKLVRLNLDIIDRLRLDSLSLFLDLCNFWHYYDEYLNSNSNTKLEQPQKALNFNDLNDYYRFLFEIYFKEILISVEKDEFYEKLALEFLKGVTFSAGGIVSSNKLINSSLLSFSYFIEKIAAENNRTYVLNQLLSLFSKDVSLSISENYEVCILNLQVNDQTYYEQLKEKNSKRVFKLVNSSLILVNRLLDMNSSLLLYCRLPAETKKLLFIRSFNLQLNQTNQTRLQEVFKIFKHLYIASITFDDGLKTFMEKGKKRMCLLLKDSKNVNLKTKKMIIQVLAELYYELLQIFKDKNDQDEVTKYDGVLKTLSSLAEDLSENYKIGDIDV</sequence>
<dbReference type="AlphaFoldDB" id="A0A1E4TUU5"/>
<dbReference type="GO" id="GO:0005096">
    <property type="term" value="F:GTPase activator activity"/>
    <property type="evidence" value="ECO:0007669"/>
    <property type="project" value="InterPro"/>
</dbReference>
<dbReference type="EMBL" id="KV454014">
    <property type="protein sequence ID" value="ODV95428.1"/>
    <property type="molecule type" value="Genomic_DNA"/>
</dbReference>
<dbReference type="OrthoDB" id="10253476at2759"/>
<dbReference type="PANTHER" id="PTHR12658:SF0">
    <property type="entry name" value="TUBULIN-SPECIFIC CHAPERONE D"/>
    <property type="match status" value="1"/>
</dbReference>
<dbReference type="PANTHER" id="PTHR12658">
    <property type="entry name" value="BETA-TUBULIN COFACTOR D"/>
    <property type="match status" value="1"/>
</dbReference>
<dbReference type="STRING" id="669874.A0A1E4TUU5"/>
<dbReference type="InterPro" id="IPR033162">
    <property type="entry name" value="TBCD"/>
</dbReference>
<evidence type="ECO:0000313" key="3">
    <source>
        <dbReference type="Proteomes" id="UP000094236"/>
    </source>
</evidence>
<organism evidence="2 3">
    <name type="scientific">Pachysolen tannophilus NRRL Y-2460</name>
    <dbReference type="NCBI Taxonomy" id="669874"/>
    <lineage>
        <taxon>Eukaryota</taxon>
        <taxon>Fungi</taxon>
        <taxon>Dikarya</taxon>
        <taxon>Ascomycota</taxon>
        <taxon>Saccharomycotina</taxon>
        <taxon>Pichiomycetes</taxon>
        <taxon>Pachysolenaceae</taxon>
        <taxon>Pachysolen</taxon>
    </lineage>
</organism>
<dbReference type="GO" id="GO:0000226">
    <property type="term" value="P:microtubule cytoskeleton organization"/>
    <property type="evidence" value="ECO:0007669"/>
    <property type="project" value="TreeGrafter"/>
</dbReference>
<dbReference type="InterPro" id="IPR016024">
    <property type="entry name" value="ARM-type_fold"/>
</dbReference>
<dbReference type="Pfam" id="PF23579">
    <property type="entry name" value="ARM_TBCD"/>
    <property type="match status" value="1"/>
</dbReference>
<name>A0A1E4TUU5_PACTA</name>
<protein>
    <recommendedName>
        <fullName evidence="1">Tubulin-folding cofactor D ARM repeats domain-containing protein</fullName>
    </recommendedName>
</protein>
<dbReference type="SUPFAM" id="SSF48371">
    <property type="entry name" value="ARM repeat"/>
    <property type="match status" value="2"/>
</dbReference>
<dbReference type="GO" id="GO:0007021">
    <property type="term" value="P:tubulin complex assembly"/>
    <property type="evidence" value="ECO:0007669"/>
    <property type="project" value="InterPro"/>
</dbReference>
<evidence type="ECO:0000313" key="2">
    <source>
        <dbReference type="EMBL" id="ODV95428.1"/>
    </source>
</evidence>
<dbReference type="Pfam" id="PF25767">
    <property type="entry name" value="ARM_TBCD_2nd"/>
    <property type="match status" value="1"/>
</dbReference>